<feature type="non-terminal residue" evidence="2">
    <location>
        <position position="1"/>
    </location>
</feature>
<dbReference type="Pfam" id="PF18731">
    <property type="entry name" value="HEPN_Swt1"/>
    <property type="match status" value="1"/>
</dbReference>
<reference evidence="2" key="1">
    <citation type="journal article" date="2014" name="Front. Microbiol.">
        <title>High frequency of phylogenetically diverse reductive dehalogenase-homologous genes in deep subseafloor sedimentary metagenomes.</title>
        <authorList>
            <person name="Kawai M."/>
            <person name="Futagami T."/>
            <person name="Toyoda A."/>
            <person name="Takaki Y."/>
            <person name="Nishi S."/>
            <person name="Hori S."/>
            <person name="Arai W."/>
            <person name="Tsubouchi T."/>
            <person name="Morono Y."/>
            <person name="Uchiyama I."/>
            <person name="Ito T."/>
            <person name="Fujiyama A."/>
            <person name="Inagaki F."/>
            <person name="Takami H."/>
        </authorList>
    </citation>
    <scope>NUCLEOTIDE SEQUENCE</scope>
    <source>
        <strain evidence="2">Expedition CK06-06</strain>
    </source>
</reference>
<evidence type="ECO:0000313" key="2">
    <source>
        <dbReference type="EMBL" id="GAI28621.1"/>
    </source>
</evidence>
<dbReference type="EMBL" id="BARV01019230">
    <property type="protein sequence ID" value="GAI28621.1"/>
    <property type="molecule type" value="Genomic_DNA"/>
</dbReference>
<gene>
    <name evidence="2" type="ORF">S06H3_32346</name>
</gene>
<proteinExistence type="predicted"/>
<accession>X1NEI3</accession>
<evidence type="ECO:0000259" key="1">
    <source>
        <dbReference type="Pfam" id="PF18731"/>
    </source>
</evidence>
<protein>
    <recommendedName>
        <fullName evidence="1">Swt1-like HEPN domain-containing protein</fullName>
    </recommendedName>
</protein>
<organism evidence="2">
    <name type="scientific">marine sediment metagenome</name>
    <dbReference type="NCBI Taxonomy" id="412755"/>
    <lineage>
        <taxon>unclassified sequences</taxon>
        <taxon>metagenomes</taxon>
        <taxon>ecological metagenomes</taxon>
    </lineage>
</organism>
<dbReference type="AlphaFoldDB" id="X1NEI3"/>
<sequence>NAYKMGQVYVAIHCLENSVRNLLRTVLKNTLGEQWWDKAASAQMKRKLADRKSRETKNKWLTSRGADELNYLDWADLVTLIRKYPKEFERFIGNIKFIELRLEELENLRNVIAHNGVLPDDEIMRVELTFKDWCKQVHQPLSTK</sequence>
<comment type="caution">
    <text evidence="2">The sequence shown here is derived from an EMBL/GenBank/DDBJ whole genome shotgun (WGS) entry which is preliminary data.</text>
</comment>
<name>X1NEI3_9ZZZZ</name>
<feature type="domain" description="Swt1-like HEPN" evidence="1">
    <location>
        <begin position="11"/>
        <end position="137"/>
    </location>
</feature>
<dbReference type="InterPro" id="IPR041650">
    <property type="entry name" value="HEPN_Swt1"/>
</dbReference>